<keyword evidence="1" id="KW-0812">Transmembrane</keyword>
<organism evidence="2">
    <name type="scientific">hydrothermal vent metagenome</name>
    <dbReference type="NCBI Taxonomy" id="652676"/>
    <lineage>
        <taxon>unclassified sequences</taxon>
        <taxon>metagenomes</taxon>
        <taxon>ecological metagenomes</taxon>
    </lineage>
</organism>
<gene>
    <name evidence="2" type="ORF">MNB_ARC-1_341</name>
</gene>
<keyword evidence="1" id="KW-1133">Transmembrane helix</keyword>
<protein>
    <submittedName>
        <fullName evidence="2">Probable membrane protein Cj0124c</fullName>
    </submittedName>
</protein>
<feature type="transmembrane region" description="Helical" evidence="1">
    <location>
        <begin position="39"/>
        <end position="63"/>
    </location>
</feature>
<evidence type="ECO:0000313" key="2">
    <source>
        <dbReference type="EMBL" id="VAY87713.1"/>
    </source>
</evidence>
<proteinExistence type="predicted"/>
<name>A0A3B1E5A3_9ZZZZ</name>
<evidence type="ECO:0000256" key="1">
    <source>
        <dbReference type="SAM" id="Phobius"/>
    </source>
</evidence>
<accession>A0A3B1E5A3</accession>
<keyword evidence="1" id="KW-0472">Membrane</keyword>
<sequence>MGIKKYIILSIILLISIAGYAFSLESGDYRIQILDQVIILPTAFWIVIPALLLFVATIMHLFYYGFKQYLFNRGNQKDNENLIRLIKKRLIGENGTYSFRSPEAKEIGDILSQVDFDIKDINFNTTNSDIEKIYEYITSIKSNKYVSSKKLKLALDNPLMKQNLKNRIEIDDNFSIDILKQPGTYAQDVVKYAFMHALQNNSLSSVKIFIKDINLDSDMLKTLTEQDSNNEDNKDIFDNSTILELIKSVDVSNDDLIVIGKKYAKVMTPEQLLKLFEDLSTMNEKFLESYLYILSEYQMIDEMREILVNSQEDEFIIFKAYLDLRDAGKHYSISSLY</sequence>
<dbReference type="EMBL" id="UOYO01000027">
    <property type="protein sequence ID" value="VAY87713.1"/>
    <property type="molecule type" value="Genomic_DNA"/>
</dbReference>
<dbReference type="AlphaFoldDB" id="A0A3B1E5A3"/>
<reference evidence="2" key="1">
    <citation type="submission" date="2018-10" db="EMBL/GenBank/DDBJ databases">
        <authorList>
            <person name="Aoki K."/>
        </authorList>
    </citation>
    <scope>NUCLEOTIDE SEQUENCE</scope>
</reference>